<gene>
    <name evidence="2" type="ORF">SAMN04489760_1527</name>
</gene>
<organism evidence="2 3">
    <name type="scientific">Syntrophus gentianae</name>
    <dbReference type="NCBI Taxonomy" id="43775"/>
    <lineage>
        <taxon>Bacteria</taxon>
        <taxon>Pseudomonadati</taxon>
        <taxon>Thermodesulfobacteriota</taxon>
        <taxon>Syntrophia</taxon>
        <taxon>Syntrophales</taxon>
        <taxon>Syntrophaceae</taxon>
        <taxon>Syntrophus</taxon>
    </lineage>
</organism>
<dbReference type="Proteomes" id="UP000198744">
    <property type="component" value="Unassembled WGS sequence"/>
</dbReference>
<dbReference type="OrthoDB" id="5242601at2"/>
<keyword evidence="3" id="KW-1185">Reference proteome</keyword>
<sequence>MFRRIKHLLQQNIRERISLTIFIGKLSKQIENVRKKQGYCIVFIATPVHGNLGDHAIVYSQERFFTDRGLGKNIVEIPSPKYQIYASEIKKYITDKDLIVIDGGGSMGTLWLNEEHKMQHIVKNFPYNPIFIFPQTVFYSDDVQGKTESQQAAEVYSAHRNLHICAREKASYLMMKKLYPTVDILLVPDMALYLNHINYKQPRKGAILCLRTDKEKQLDKEIIKQIYIDLELRGLKIKNESTVISETILKRKRLQKLKKKWNSFSRAQIIITDRLHGMIFAAITGTPCLAFDNSSGKVSNVYDWIKNLPYIRFANKNVSIKHTIDSLLICDNYSYNNIMLRSYYNKLYDVIKLSLNS</sequence>
<evidence type="ECO:0000259" key="1">
    <source>
        <dbReference type="Pfam" id="PF04230"/>
    </source>
</evidence>
<name>A0A1H8BEY1_9BACT</name>
<dbReference type="AlphaFoldDB" id="A0A1H8BEY1"/>
<reference evidence="2 3" key="1">
    <citation type="submission" date="2016-10" db="EMBL/GenBank/DDBJ databases">
        <authorList>
            <person name="de Groot N.N."/>
        </authorList>
    </citation>
    <scope>NUCLEOTIDE SEQUENCE [LARGE SCALE GENOMIC DNA]</scope>
    <source>
        <strain evidence="2 3">DSM 8423</strain>
    </source>
</reference>
<keyword evidence="2" id="KW-0808">Transferase</keyword>
<dbReference type="InterPro" id="IPR007345">
    <property type="entry name" value="Polysacch_pyruvyl_Trfase"/>
</dbReference>
<dbReference type="EMBL" id="FOBS01000052">
    <property type="protein sequence ID" value="SEM81415.1"/>
    <property type="molecule type" value="Genomic_DNA"/>
</dbReference>
<dbReference type="STRING" id="43775.SAMN04489760_1527"/>
<accession>A0A1H8BEY1</accession>
<dbReference type="GO" id="GO:0016740">
    <property type="term" value="F:transferase activity"/>
    <property type="evidence" value="ECO:0007669"/>
    <property type="project" value="UniProtKB-KW"/>
</dbReference>
<feature type="domain" description="Polysaccharide pyruvyl transferase" evidence="1">
    <location>
        <begin position="51"/>
        <end position="295"/>
    </location>
</feature>
<proteinExistence type="predicted"/>
<protein>
    <submittedName>
        <fullName evidence="2">Exopolysaccharide biosynthesis protein EpsI, predicted pyruvyl transferase</fullName>
    </submittedName>
</protein>
<evidence type="ECO:0000313" key="2">
    <source>
        <dbReference type="EMBL" id="SEM81415.1"/>
    </source>
</evidence>
<dbReference type="Pfam" id="PF04230">
    <property type="entry name" value="PS_pyruv_trans"/>
    <property type="match status" value="1"/>
</dbReference>
<evidence type="ECO:0000313" key="3">
    <source>
        <dbReference type="Proteomes" id="UP000198744"/>
    </source>
</evidence>